<dbReference type="CDD" id="cd00093">
    <property type="entry name" value="HTH_XRE"/>
    <property type="match status" value="1"/>
</dbReference>
<gene>
    <name evidence="2" type="ORF">HCN52_05540</name>
</gene>
<dbReference type="InterPro" id="IPR001387">
    <property type="entry name" value="Cro/C1-type_HTH"/>
</dbReference>
<dbReference type="PROSITE" id="PS50943">
    <property type="entry name" value="HTH_CROC1"/>
    <property type="match status" value="1"/>
</dbReference>
<keyword evidence="3" id="KW-1185">Reference proteome</keyword>
<dbReference type="InterPro" id="IPR010982">
    <property type="entry name" value="Lambda_DNA-bd_dom_sf"/>
</dbReference>
<sequence length="390" mass="41685">MHADNLGDRIRQARQLAGLTQNELSQVSGVSVSLVRKLEQGTVADTRAATARKLAAALGVPTTALMQSEQEWKPAVDTGNMWAPAVRAISAPMPPVEEAAEAAGTADAVRAAIELQRARRYSELAAVLPAVLRDVRLLAADDPHEGRPLLAEIMQAVGSALVQHRQFDAADRALGIAIDHAADGTQAAAAINTRCWLLLRRGQLADAEAEAVRWADDTEPRRLSRATPGQVSAWGWLLLRAAAAAARNARPGEAGTALRLAAAAAAVTGREAPMGRDPLRRAYGPATVARKRAEDAAIMGRPDRVLSIAANIPSTDTTDHRRHLLDVAHAQAELKRPADAMETLMGLHASSPEWLAQQRYAGDVLTLVISRRRTLTEDMRELAGALQLSQ</sequence>
<proteinExistence type="predicted"/>
<organism evidence="2 3">
    <name type="scientific">Streptomyces bohaiensis</name>
    <dbReference type="NCBI Taxonomy" id="1431344"/>
    <lineage>
        <taxon>Bacteria</taxon>
        <taxon>Bacillati</taxon>
        <taxon>Actinomycetota</taxon>
        <taxon>Actinomycetes</taxon>
        <taxon>Kitasatosporales</taxon>
        <taxon>Streptomycetaceae</taxon>
        <taxon>Streptomyces</taxon>
    </lineage>
</organism>
<accession>A0ABX1C5D0</accession>
<dbReference type="RefSeq" id="WP_168087237.1">
    <property type="nucleotide sequence ID" value="NZ_BHZH01000381.1"/>
</dbReference>
<feature type="domain" description="HTH cro/C1-type" evidence="1">
    <location>
        <begin position="10"/>
        <end position="65"/>
    </location>
</feature>
<evidence type="ECO:0000313" key="2">
    <source>
        <dbReference type="EMBL" id="NJQ14415.1"/>
    </source>
</evidence>
<dbReference type="EMBL" id="JAAVJC010000024">
    <property type="protein sequence ID" value="NJQ14415.1"/>
    <property type="molecule type" value="Genomic_DNA"/>
</dbReference>
<dbReference type="SMART" id="SM00530">
    <property type="entry name" value="HTH_XRE"/>
    <property type="match status" value="1"/>
</dbReference>
<comment type="caution">
    <text evidence="2">The sequence shown here is derived from an EMBL/GenBank/DDBJ whole genome shotgun (WGS) entry which is preliminary data.</text>
</comment>
<dbReference type="Gene3D" id="1.10.260.40">
    <property type="entry name" value="lambda repressor-like DNA-binding domains"/>
    <property type="match status" value="1"/>
</dbReference>
<protein>
    <submittedName>
        <fullName evidence="2">Helix-turn-helix transcriptional regulator</fullName>
    </submittedName>
</protein>
<dbReference type="Proteomes" id="UP000727056">
    <property type="component" value="Unassembled WGS sequence"/>
</dbReference>
<evidence type="ECO:0000259" key="1">
    <source>
        <dbReference type="PROSITE" id="PS50943"/>
    </source>
</evidence>
<evidence type="ECO:0000313" key="3">
    <source>
        <dbReference type="Proteomes" id="UP000727056"/>
    </source>
</evidence>
<reference evidence="2 3" key="1">
    <citation type="submission" date="2020-03" db="EMBL/GenBank/DDBJ databases">
        <title>Draft genome of Streptomyces sp. ventii, isolated from the Axial Seamount in the Pacific Ocean, and resequencing of the two type strains Streptomyces lonarensis strain NCL 716 and Streptomyces bohaiensis strain 11A07.</title>
        <authorList>
            <person name="Loughran R.M."/>
            <person name="Pfannmuller K.M."/>
            <person name="Wasson B.J."/>
            <person name="Deadmond M.C."/>
            <person name="Paddock B.E."/>
            <person name="Koyack M.J."/>
            <person name="Gallegos D.A."/>
            <person name="Mitchell E.A."/>
            <person name="Ushijima B."/>
            <person name="Saw J.H."/>
            <person name="Mcphail K.L."/>
            <person name="Videau P."/>
        </authorList>
    </citation>
    <scope>NUCLEOTIDE SEQUENCE [LARGE SCALE GENOMIC DNA]</scope>
    <source>
        <strain evidence="2 3">11A07</strain>
    </source>
</reference>
<dbReference type="Pfam" id="PF01381">
    <property type="entry name" value="HTH_3"/>
    <property type="match status" value="1"/>
</dbReference>
<dbReference type="SUPFAM" id="SSF47413">
    <property type="entry name" value="lambda repressor-like DNA-binding domains"/>
    <property type="match status" value="1"/>
</dbReference>
<name>A0ABX1C5D0_9ACTN</name>